<keyword evidence="1" id="KW-0812">Transmembrane</keyword>
<evidence type="ECO:0000313" key="3">
    <source>
        <dbReference type="Proteomes" id="UP000095039"/>
    </source>
</evidence>
<name>A0A1E5CFZ5_9GAMM</name>
<protein>
    <submittedName>
        <fullName evidence="2">3-deoxy-D-manno-octulosonic acid transferase</fullName>
    </submittedName>
</protein>
<keyword evidence="3" id="KW-1185">Reference proteome</keyword>
<keyword evidence="1" id="KW-1133">Transmembrane helix</keyword>
<feature type="transmembrane region" description="Helical" evidence="1">
    <location>
        <begin position="330"/>
        <end position="349"/>
    </location>
</feature>
<feature type="transmembrane region" description="Helical" evidence="1">
    <location>
        <begin position="161"/>
        <end position="182"/>
    </location>
</feature>
<organism evidence="2 3">
    <name type="scientific">Enterovibrio norvegicus FF-454</name>
    <dbReference type="NCBI Taxonomy" id="1185651"/>
    <lineage>
        <taxon>Bacteria</taxon>
        <taxon>Pseudomonadati</taxon>
        <taxon>Pseudomonadota</taxon>
        <taxon>Gammaproteobacteria</taxon>
        <taxon>Vibrionales</taxon>
        <taxon>Vibrionaceae</taxon>
        <taxon>Enterovibrio</taxon>
    </lineage>
</organism>
<feature type="transmembrane region" description="Helical" evidence="1">
    <location>
        <begin position="355"/>
        <end position="373"/>
    </location>
</feature>
<evidence type="ECO:0000256" key="1">
    <source>
        <dbReference type="SAM" id="Phobius"/>
    </source>
</evidence>
<proteinExistence type="predicted"/>
<dbReference type="GO" id="GO:0016740">
    <property type="term" value="F:transferase activity"/>
    <property type="evidence" value="ECO:0007669"/>
    <property type="project" value="UniProtKB-KW"/>
</dbReference>
<evidence type="ECO:0000313" key="2">
    <source>
        <dbReference type="EMBL" id="OEE64389.1"/>
    </source>
</evidence>
<feature type="transmembrane region" description="Helical" evidence="1">
    <location>
        <begin position="202"/>
        <end position="220"/>
    </location>
</feature>
<dbReference type="AlphaFoldDB" id="A0A1E5CFZ5"/>
<dbReference type="EMBL" id="AJWN02000002">
    <property type="protein sequence ID" value="OEE64389.1"/>
    <property type="molecule type" value="Genomic_DNA"/>
</dbReference>
<comment type="caution">
    <text evidence="2">The sequence shown here is derived from an EMBL/GenBank/DDBJ whole genome shotgun (WGS) entry which is preliminary data.</text>
</comment>
<keyword evidence="2" id="KW-0808">Transferase</keyword>
<dbReference type="RefSeq" id="WP_016961901.1">
    <property type="nucleotide sequence ID" value="NZ_AJWN02000002.1"/>
</dbReference>
<accession>A0A1E5CFZ5</accession>
<feature type="transmembrane region" description="Helical" evidence="1">
    <location>
        <begin position="136"/>
        <end position="154"/>
    </location>
</feature>
<feature type="transmembrane region" description="Helical" evidence="1">
    <location>
        <begin position="94"/>
        <end position="116"/>
    </location>
</feature>
<gene>
    <name evidence="2" type="ORF">A1OK_00290</name>
</gene>
<dbReference type="Proteomes" id="UP000095039">
    <property type="component" value="Unassembled WGS sequence"/>
</dbReference>
<reference evidence="2 3" key="1">
    <citation type="journal article" date="2012" name="Science">
        <title>Ecological populations of bacteria act as socially cohesive units of antibiotic production and resistance.</title>
        <authorList>
            <person name="Cordero O.X."/>
            <person name="Wildschutte H."/>
            <person name="Kirkup B."/>
            <person name="Proehl S."/>
            <person name="Ngo L."/>
            <person name="Hussain F."/>
            <person name="Le Roux F."/>
            <person name="Mincer T."/>
            <person name="Polz M.F."/>
        </authorList>
    </citation>
    <scope>NUCLEOTIDE SEQUENCE [LARGE SCALE GENOMIC DNA]</scope>
    <source>
        <strain evidence="2 3">FF-454</strain>
    </source>
</reference>
<feature type="transmembrane region" description="Helical" evidence="1">
    <location>
        <begin position="291"/>
        <end position="309"/>
    </location>
</feature>
<feature type="transmembrane region" description="Helical" evidence="1">
    <location>
        <begin position="16"/>
        <end position="34"/>
    </location>
</feature>
<sequence>MTPDLFTRFAPSLQRAGFYLGLMLAILYASNQILTGDQTQMLHKGYLGAYQGVWLAFGNAASAVGNVPGSLSAWIVGGPLLLWDNPWSPMLMIIALRVVSFFLFDAVITAVFSPSVRLVFMVTYWLNPWLLYDSLIYNPAYLCFFTALHFWSAFKLREKSSFIYSFLHVLAIGGAMQFHYSWPVLAVISCYLLYRKMAHPNWAGVMVGGMVVLASLIPYFQEYMVNESISRESDRYIGYGAVHVYPVLKAVLYWIRYGSTMFSNRLITDVSFDWITTISWLQMTIQYCWQALLYLVGATTVVISAKVNWRAWKTIKPIIKRDKPIADDTHWLLLFAGATVLAIIINAMLSPITFSYWHLILTFPLALIPVLIAAETWRIAMPERFSRGLIALSAFFLVVNLVAAHDSDKYSYNVDYAEQVQQYLIDEGLSK</sequence>
<feature type="transmembrane region" description="Helical" evidence="1">
    <location>
        <begin position="236"/>
        <end position="255"/>
    </location>
</feature>
<feature type="transmembrane region" description="Helical" evidence="1">
    <location>
        <begin position="385"/>
        <end position="404"/>
    </location>
</feature>
<keyword evidence="1" id="KW-0472">Membrane</keyword>